<dbReference type="EMBL" id="JAIWYP010000016">
    <property type="protein sequence ID" value="KAH3697684.1"/>
    <property type="molecule type" value="Genomic_DNA"/>
</dbReference>
<accession>A0A9D3YGE4</accession>
<keyword evidence="2" id="KW-1185">Reference proteome</keyword>
<reference evidence="1" key="1">
    <citation type="journal article" date="2019" name="bioRxiv">
        <title>The Genome of the Zebra Mussel, Dreissena polymorpha: A Resource for Invasive Species Research.</title>
        <authorList>
            <person name="McCartney M.A."/>
            <person name="Auch B."/>
            <person name="Kono T."/>
            <person name="Mallez S."/>
            <person name="Zhang Y."/>
            <person name="Obille A."/>
            <person name="Becker A."/>
            <person name="Abrahante J.E."/>
            <person name="Garbe J."/>
            <person name="Badalamenti J.P."/>
            <person name="Herman A."/>
            <person name="Mangelson H."/>
            <person name="Liachko I."/>
            <person name="Sullivan S."/>
            <person name="Sone E.D."/>
            <person name="Koren S."/>
            <person name="Silverstein K.A.T."/>
            <person name="Beckman K.B."/>
            <person name="Gohl D.M."/>
        </authorList>
    </citation>
    <scope>NUCLEOTIDE SEQUENCE</scope>
    <source>
        <strain evidence="1">Duluth1</strain>
        <tissue evidence="1">Whole animal</tissue>
    </source>
</reference>
<evidence type="ECO:0000313" key="2">
    <source>
        <dbReference type="Proteomes" id="UP000828390"/>
    </source>
</evidence>
<proteinExistence type="predicted"/>
<reference evidence="1" key="2">
    <citation type="submission" date="2020-11" db="EMBL/GenBank/DDBJ databases">
        <authorList>
            <person name="McCartney M.A."/>
            <person name="Auch B."/>
            <person name="Kono T."/>
            <person name="Mallez S."/>
            <person name="Becker A."/>
            <person name="Gohl D.M."/>
            <person name="Silverstein K.A.T."/>
            <person name="Koren S."/>
            <person name="Bechman K.B."/>
            <person name="Herman A."/>
            <person name="Abrahante J.E."/>
            <person name="Garbe J."/>
        </authorList>
    </citation>
    <scope>NUCLEOTIDE SEQUENCE</scope>
    <source>
        <strain evidence="1">Duluth1</strain>
        <tissue evidence="1">Whole animal</tissue>
    </source>
</reference>
<gene>
    <name evidence="1" type="ORF">DPMN_085190</name>
</gene>
<comment type="caution">
    <text evidence="1">The sequence shown here is derived from an EMBL/GenBank/DDBJ whole genome shotgun (WGS) entry which is preliminary data.</text>
</comment>
<dbReference type="Proteomes" id="UP000828390">
    <property type="component" value="Unassembled WGS sequence"/>
</dbReference>
<sequence>MTIPWQCGCQVHRANVDGTIEEYYRRKIYIPYMDSLIQSLASQFSESNMPAFMLYQLHPNHIKNFYGSDYKDTVQTIDEFDQIHNLEQEAMSWYDMNKKKFIKQKE</sequence>
<name>A0A9D3YGE4_DREPO</name>
<evidence type="ECO:0000313" key="1">
    <source>
        <dbReference type="EMBL" id="KAH3697684.1"/>
    </source>
</evidence>
<dbReference type="AlphaFoldDB" id="A0A9D3YGE4"/>
<organism evidence="1 2">
    <name type="scientific">Dreissena polymorpha</name>
    <name type="common">Zebra mussel</name>
    <name type="synonym">Mytilus polymorpha</name>
    <dbReference type="NCBI Taxonomy" id="45954"/>
    <lineage>
        <taxon>Eukaryota</taxon>
        <taxon>Metazoa</taxon>
        <taxon>Spiralia</taxon>
        <taxon>Lophotrochozoa</taxon>
        <taxon>Mollusca</taxon>
        <taxon>Bivalvia</taxon>
        <taxon>Autobranchia</taxon>
        <taxon>Heteroconchia</taxon>
        <taxon>Euheterodonta</taxon>
        <taxon>Imparidentia</taxon>
        <taxon>Neoheterodontei</taxon>
        <taxon>Myida</taxon>
        <taxon>Dreissenoidea</taxon>
        <taxon>Dreissenidae</taxon>
        <taxon>Dreissena</taxon>
    </lineage>
</organism>
<protein>
    <submittedName>
        <fullName evidence="1">Uncharacterized protein</fullName>
    </submittedName>
</protein>